<dbReference type="Proteomes" id="UP000285295">
    <property type="component" value="Unassembled WGS sequence"/>
</dbReference>
<evidence type="ECO:0000313" key="2">
    <source>
        <dbReference type="Proteomes" id="UP000285295"/>
    </source>
</evidence>
<name>A0A443K2W4_9RHOB</name>
<dbReference type="EMBL" id="SAUX01000024">
    <property type="protein sequence ID" value="RWR27099.1"/>
    <property type="molecule type" value="Genomic_DNA"/>
</dbReference>
<accession>A0A443K2W4</accession>
<organism evidence="1 2">
    <name type="scientific">Paenirhodobacter populi</name>
    <dbReference type="NCBI Taxonomy" id="2306993"/>
    <lineage>
        <taxon>Bacteria</taxon>
        <taxon>Pseudomonadati</taxon>
        <taxon>Pseudomonadota</taxon>
        <taxon>Alphaproteobacteria</taxon>
        <taxon>Rhodobacterales</taxon>
        <taxon>Rhodobacter group</taxon>
        <taxon>Paenirhodobacter</taxon>
    </lineage>
</organism>
<proteinExistence type="predicted"/>
<reference evidence="1 2" key="2">
    <citation type="submission" date="2019-01" db="EMBL/GenBank/DDBJ databases">
        <authorList>
            <person name="Li Y."/>
        </authorList>
    </citation>
    <scope>NUCLEOTIDE SEQUENCE [LARGE SCALE GENOMIC DNA]</scope>
    <source>
        <strain evidence="1 2">D19-10-3-21</strain>
    </source>
</reference>
<dbReference type="AlphaFoldDB" id="A0A443K2W4"/>
<gene>
    <name evidence="1" type="ORF">D2T31_17615</name>
</gene>
<comment type="caution">
    <text evidence="1">The sequence shown here is derived from an EMBL/GenBank/DDBJ whole genome shotgun (WGS) entry which is preliminary data.</text>
</comment>
<reference evidence="1 2" key="1">
    <citation type="submission" date="2019-01" db="EMBL/GenBank/DDBJ databases">
        <title>Sinorhodobacter populi sp. nov. isolated from the symptomatic bark tissue of Populus euramericana canker.</title>
        <authorList>
            <person name="Xu G."/>
        </authorList>
    </citation>
    <scope>NUCLEOTIDE SEQUENCE [LARGE SCALE GENOMIC DNA]</scope>
    <source>
        <strain evidence="1 2">D19-10-3-21</strain>
    </source>
</reference>
<dbReference type="OrthoDB" id="9806180at2"/>
<sequence>MTPLCDEAHRYRAAIPSPAGIHVTEQAGLVHGWLRARHRSPHTDETFARILAPLSEALRRA</sequence>
<evidence type="ECO:0000313" key="1">
    <source>
        <dbReference type="EMBL" id="RWR27099.1"/>
    </source>
</evidence>
<protein>
    <submittedName>
        <fullName evidence="1">Uncharacterized protein</fullName>
    </submittedName>
</protein>
<dbReference type="RefSeq" id="WP_128238353.1">
    <property type="nucleotide sequence ID" value="NZ_SAUX01000024.1"/>
</dbReference>